<accession>A0A078MVK7</accession>
<feature type="coiled-coil region" evidence="1">
    <location>
        <begin position="132"/>
        <end position="159"/>
    </location>
</feature>
<dbReference type="AlphaFoldDB" id="A0A078MVK7"/>
<dbReference type="EMBL" id="LN483072">
    <property type="protein sequence ID" value="CEA09467.1"/>
    <property type="molecule type" value="Genomic_DNA"/>
</dbReference>
<dbReference type="InterPro" id="IPR012347">
    <property type="entry name" value="Ferritin-like"/>
</dbReference>
<name>A0A078MVK7_9MICC</name>
<keyword evidence="1" id="KW-0175">Coiled coil</keyword>
<proteinExistence type="predicted"/>
<dbReference type="PANTHER" id="PTHR30565">
    <property type="entry name" value="PROTEIN YCIF"/>
    <property type="match status" value="1"/>
</dbReference>
<gene>
    <name evidence="2" type="ORF">BN1051_02837</name>
</gene>
<evidence type="ECO:0000256" key="1">
    <source>
        <dbReference type="SAM" id="Coils"/>
    </source>
</evidence>
<dbReference type="PANTHER" id="PTHR30565:SF9">
    <property type="entry name" value="PROTEIN YCIF"/>
    <property type="match status" value="1"/>
</dbReference>
<reference evidence="2" key="1">
    <citation type="submission" date="2014-07" db="EMBL/GenBank/DDBJ databases">
        <authorList>
            <person name="Urmite Genomes Urmite Genomes"/>
        </authorList>
    </citation>
    <scope>NUCLEOTIDE SEQUENCE</scope>
    <source>
        <strain evidence="2">11W110_air</strain>
    </source>
</reference>
<dbReference type="PATRIC" id="fig|1461584.3.peg.2812"/>
<dbReference type="Gene3D" id="1.20.1260.10">
    <property type="match status" value="1"/>
</dbReference>
<evidence type="ECO:0000313" key="2">
    <source>
        <dbReference type="EMBL" id="CEA09467.1"/>
    </source>
</evidence>
<sequence length="166" mass="18164">MEQLKTPEEILAFKLGKALTMEAGDLDMLGEFVENAQRQELKDFFTEHQEQTRAQADRLRKVFELLGLNAKEETAPALTGLAKEGRTAMTNTAEELVDSVILASALAAEYYEVAAYESLITMVQAQGETEVAALLQESLDEERQTIARAQKLAEAVAKESAGVAAK</sequence>
<dbReference type="SUPFAM" id="SSF47240">
    <property type="entry name" value="Ferritin-like"/>
    <property type="match status" value="1"/>
</dbReference>
<protein>
    <submittedName>
        <fullName evidence="2">Uncharacterized protein</fullName>
    </submittedName>
</protein>
<dbReference type="Pfam" id="PF05974">
    <property type="entry name" value="DUF892"/>
    <property type="match status" value="1"/>
</dbReference>
<organism evidence="2">
    <name type="scientific">Arthrobacter saudimassiliensis</name>
    <dbReference type="NCBI Taxonomy" id="1461584"/>
    <lineage>
        <taxon>Bacteria</taxon>
        <taxon>Bacillati</taxon>
        <taxon>Actinomycetota</taxon>
        <taxon>Actinomycetes</taxon>
        <taxon>Micrococcales</taxon>
        <taxon>Micrococcaceae</taxon>
        <taxon>Arthrobacter</taxon>
    </lineage>
</organism>
<dbReference type="InterPro" id="IPR010287">
    <property type="entry name" value="DUF892_YciF-like"/>
</dbReference>
<dbReference type="InterPro" id="IPR009078">
    <property type="entry name" value="Ferritin-like_SF"/>
</dbReference>
<dbReference type="InterPro" id="IPR047114">
    <property type="entry name" value="YciF"/>
</dbReference>